<gene>
    <name evidence="5" type="ORF">FBQ73_07300</name>
</gene>
<organism evidence="5 6">
    <name type="scientific">Xanthobacter autotrophicus</name>
    <dbReference type="NCBI Taxonomy" id="280"/>
    <lineage>
        <taxon>Bacteria</taxon>
        <taxon>Pseudomonadati</taxon>
        <taxon>Pseudomonadota</taxon>
        <taxon>Alphaproteobacteria</taxon>
        <taxon>Hyphomicrobiales</taxon>
        <taxon>Xanthobacteraceae</taxon>
        <taxon>Xanthobacter</taxon>
    </lineage>
</organism>
<name>A0A6C1KJT3_XANAU</name>
<feature type="domain" description="Tyr recombinase" evidence="4">
    <location>
        <begin position="177"/>
        <end position="360"/>
    </location>
</feature>
<dbReference type="Gene3D" id="1.10.443.10">
    <property type="entry name" value="Intergrase catalytic core"/>
    <property type="match status" value="1"/>
</dbReference>
<sequence length="386" mass="44226">MSVYKRGDSPFYHYDFQLKGRRFFGSTGRGTKPEAKQYEKDRRDEARALIASGVTPGENLTLDDAAGRFWLERGKYYRGQAGVTFKRSLEWLVLHAGNRRLTDFGNALVAELVAKRRGQPPLLPKKNARAKRPISNATVNRTVTEPLRRIMNRARDAWDVPVGKVAWGMHLLPEPKERVRELREHEETALNQAIRDDYLPALGFFVVSGCRLKEVVALKWKDIDWGARTISIMGKGDKPDVIPLTSELRSILWPLSGHHPEHVFTYVAQRSRTIQKTHRMIEKGKRYPITYEGLKTTWRRQGAPAVDDFRLHDTRHTAATRLLREGGNLKLVQRLLRHEDIATTAKYAHAQDEDLRAAMEAVSKSRVNHRDDADDAENVKGKQRLK</sequence>
<feature type="region of interest" description="Disordered" evidence="3">
    <location>
        <begin position="361"/>
        <end position="386"/>
    </location>
</feature>
<evidence type="ECO:0000256" key="2">
    <source>
        <dbReference type="ARBA" id="ARBA00023172"/>
    </source>
</evidence>
<keyword evidence="2" id="KW-0233">DNA recombination</keyword>
<dbReference type="GeneID" id="95773259"/>
<dbReference type="OrthoDB" id="6388170at2"/>
<dbReference type="EMBL" id="VAUP01000015">
    <property type="protein sequence ID" value="TLX43897.1"/>
    <property type="molecule type" value="Genomic_DNA"/>
</dbReference>
<dbReference type="InterPro" id="IPR050090">
    <property type="entry name" value="Tyrosine_recombinase_XerCD"/>
</dbReference>
<dbReference type="GO" id="GO:0006310">
    <property type="term" value="P:DNA recombination"/>
    <property type="evidence" value="ECO:0007669"/>
    <property type="project" value="UniProtKB-KW"/>
</dbReference>
<evidence type="ECO:0000256" key="1">
    <source>
        <dbReference type="ARBA" id="ARBA00022908"/>
    </source>
</evidence>
<evidence type="ECO:0000259" key="4">
    <source>
        <dbReference type="PROSITE" id="PS51898"/>
    </source>
</evidence>
<dbReference type="PANTHER" id="PTHR30349">
    <property type="entry name" value="PHAGE INTEGRASE-RELATED"/>
    <property type="match status" value="1"/>
</dbReference>
<dbReference type="CDD" id="cd00397">
    <property type="entry name" value="DNA_BRE_C"/>
    <property type="match status" value="1"/>
</dbReference>
<dbReference type="RefSeq" id="WP_138398806.1">
    <property type="nucleotide sequence ID" value="NZ_JBAFVI010000001.1"/>
</dbReference>
<accession>A0A6C1KJT3</accession>
<dbReference type="PANTHER" id="PTHR30349:SF64">
    <property type="entry name" value="PROPHAGE INTEGRASE INTD-RELATED"/>
    <property type="match status" value="1"/>
</dbReference>
<evidence type="ECO:0000256" key="3">
    <source>
        <dbReference type="SAM" id="MobiDB-lite"/>
    </source>
</evidence>
<dbReference type="InterPro" id="IPR013762">
    <property type="entry name" value="Integrase-like_cat_sf"/>
</dbReference>
<dbReference type="PROSITE" id="PS51898">
    <property type="entry name" value="TYR_RECOMBINASE"/>
    <property type="match status" value="1"/>
</dbReference>
<comment type="caution">
    <text evidence="5">The sequence shown here is derived from an EMBL/GenBank/DDBJ whole genome shotgun (WGS) entry which is preliminary data.</text>
</comment>
<dbReference type="SUPFAM" id="SSF56349">
    <property type="entry name" value="DNA breaking-rejoining enzymes"/>
    <property type="match status" value="1"/>
</dbReference>
<feature type="compositionally biased region" description="Basic and acidic residues" evidence="3">
    <location>
        <begin position="368"/>
        <end position="380"/>
    </location>
</feature>
<dbReference type="GO" id="GO:0015074">
    <property type="term" value="P:DNA integration"/>
    <property type="evidence" value="ECO:0007669"/>
    <property type="project" value="UniProtKB-KW"/>
</dbReference>
<dbReference type="InterPro" id="IPR011010">
    <property type="entry name" value="DNA_brk_join_enz"/>
</dbReference>
<keyword evidence="1" id="KW-0229">DNA integration</keyword>
<dbReference type="Pfam" id="PF00589">
    <property type="entry name" value="Phage_integrase"/>
    <property type="match status" value="1"/>
</dbReference>
<protein>
    <submittedName>
        <fullName evidence="5">Integrase</fullName>
    </submittedName>
</protein>
<evidence type="ECO:0000313" key="6">
    <source>
        <dbReference type="Proteomes" id="UP000305131"/>
    </source>
</evidence>
<dbReference type="AlphaFoldDB" id="A0A6C1KJT3"/>
<reference evidence="5 6" key="1">
    <citation type="submission" date="2019-05" db="EMBL/GenBank/DDBJ databases">
        <authorList>
            <person name="Zhou X."/>
        </authorList>
    </citation>
    <scope>NUCLEOTIDE SEQUENCE [LARGE SCALE GENOMIC DNA]</scope>
    <source>
        <strain evidence="5 6">DSM 432</strain>
    </source>
</reference>
<dbReference type="Proteomes" id="UP000305131">
    <property type="component" value="Unassembled WGS sequence"/>
</dbReference>
<dbReference type="GO" id="GO:0003677">
    <property type="term" value="F:DNA binding"/>
    <property type="evidence" value="ECO:0007669"/>
    <property type="project" value="InterPro"/>
</dbReference>
<dbReference type="InterPro" id="IPR002104">
    <property type="entry name" value="Integrase_catalytic"/>
</dbReference>
<evidence type="ECO:0000313" key="5">
    <source>
        <dbReference type="EMBL" id="TLX43897.1"/>
    </source>
</evidence>
<proteinExistence type="predicted"/>